<protein>
    <recommendedName>
        <fullName evidence="4">DUF805 domain-containing protein</fullName>
    </recommendedName>
</protein>
<dbReference type="Proteomes" id="UP000003676">
    <property type="component" value="Unassembled WGS sequence"/>
</dbReference>
<gene>
    <name evidence="2" type="ORF">DESPIG_01790</name>
</gene>
<dbReference type="RefSeq" id="WP_006006858.1">
    <property type="nucleotide sequence ID" value="NZ_DS996359.1"/>
</dbReference>
<evidence type="ECO:0008006" key="4">
    <source>
        <dbReference type="Google" id="ProtNLM"/>
    </source>
</evidence>
<feature type="transmembrane region" description="Helical" evidence="1">
    <location>
        <begin position="50"/>
        <end position="70"/>
    </location>
</feature>
<keyword evidence="1" id="KW-1133">Transmembrane helix</keyword>
<name>B6WUM9_9BACT</name>
<evidence type="ECO:0000313" key="2">
    <source>
        <dbReference type="EMBL" id="EEB33322.1"/>
    </source>
</evidence>
<keyword evidence="1" id="KW-0812">Transmembrane</keyword>
<dbReference type="EMBL" id="ABXU01000056">
    <property type="protein sequence ID" value="EEB33322.1"/>
    <property type="molecule type" value="Genomic_DNA"/>
</dbReference>
<dbReference type="AlphaFoldDB" id="B6WUM9"/>
<comment type="caution">
    <text evidence="2">The sequence shown here is derived from an EMBL/GenBank/DDBJ whole genome shotgun (WGS) entry which is preliminary data.</text>
</comment>
<keyword evidence="1" id="KW-0472">Membrane</keyword>
<dbReference type="GO" id="GO:0005886">
    <property type="term" value="C:plasma membrane"/>
    <property type="evidence" value="ECO:0007669"/>
    <property type="project" value="TreeGrafter"/>
</dbReference>
<feature type="transmembrane region" description="Helical" evidence="1">
    <location>
        <begin position="115"/>
        <end position="134"/>
    </location>
</feature>
<dbReference type="PANTHER" id="PTHR34980">
    <property type="entry name" value="INNER MEMBRANE PROTEIN-RELATED-RELATED"/>
    <property type="match status" value="1"/>
</dbReference>
<organism evidence="2 3">
    <name type="scientific">Desulfovibrio piger ATCC 29098</name>
    <dbReference type="NCBI Taxonomy" id="411464"/>
    <lineage>
        <taxon>Bacteria</taxon>
        <taxon>Pseudomonadati</taxon>
        <taxon>Thermodesulfobacteriota</taxon>
        <taxon>Desulfovibrionia</taxon>
        <taxon>Desulfovibrionales</taxon>
        <taxon>Desulfovibrionaceae</taxon>
        <taxon>Desulfovibrio</taxon>
    </lineage>
</organism>
<reference evidence="2 3" key="1">
    <citation type="submission" date="2008-10" db="EMBL/GenBank/DDBJ databases">
        <title>Draft genome sequence of Desulvovibrio piger (ATCC 29098).</title>
        <authorList>
            <person name="Sudarsanam P."/>
            <person name="Ley R."/>
            <person name="Guruge J."/>
            <person name="Turnbaugh P.J."/>
            <person name="Mahowald M."/>
            <person name="Liep D."/>
            <person name="Gordon J."/>
        </authorList>
    </citation>
    <scope>NUCLEOTIDE SEQUENCE [LARGE SCALE GENOMIC DNA]</scope>
    <source>
        <strain evidence="2 3">ATCC 29098</strain>
    </source>
</reference>
<dbReference type="InterPro" id="IPR008523">
    <property type="entry name" value="DUF805"/>
</dbReference>
<dbReference type="HOGENOM" id="CLU_093674_0_1_7"/>
<accession>B6WUM9</accession>
<dbReference type="Pfam" id="PF05656">
    <property type="entry name" value="DUF805"/>
    <property type="match status" value="1"/>
</dbReference>
<sequence length="156" mass="17851">MNFGESIHTCLIKKFAHFKGRASRSEFWYFQLFIFIASLFNSIISNASPQIGAIVSIIISLVLVIPYSAVTVRRLHDVNKSGWYLFLYIFICFGGLTLVLMSLWNSGQKAFEESLMIYIILQLGNVAFMLFNLVRKGTQGKNRYDEWDECAGNKNN</sequence>
<feature type="transmembrane region" description="Helical" evidence="1">
    <location>
        <begin position="82"/>
        <end position="103"/>
    </location>
</feature>
<evidence type="ECO:0000256" key="1">
    <source>
        <dbReference type="SAM" id="Phobius"/>
    </source>
</evidence>
<dbReference type="eggNOG" id="COG3152">
    <property type="taxonomic scope" value="Bacteria"/>
</dbReference>
<evidence type="ECO:0000313" key="3">
    <source>
        <dbReference type="Proteomes" id="UP000003676"/>
    </source>
</evidence>
<reference evidence="2 3" key="2">
    <citation type="submission" date="2008-10" db="EMBL/GenBank/DDBJ databases">
        <authorList>
            <person name="Fulton L."/>
            <person name="Clifton S."/>
            <person name="Fulton B."/>
            <person name="Xu J."/>
            <person name="Minx P."/>
            <person name="Pepin K.H."/>
            <person name="Johnson M."/>
            <person name="Bhonagiri V."/>
            <person name="Nash W.E."/>
            <person name="Mardis E.R."/>
            <person name="Wilson R.K."/>
        </authorList>
    </citation>
    <scope>NUCLEOTIDE SEQUENCE [LARGE SCALE GENOMIC DNA]</scope>
    <source>
        <strain evidence="2 3">ATCC 29098</strain>
    </source>
</reference>
<dbReference type="OrthoDB" id="9812349at2"/>
<feature type="transmembrane region" description="Helical" evidence="1">
    <location>
        <begin position="27"/>
        <end position="44"/>
    </location>
</feature>
<proteinExistence type="predicted"/>
<dbReference type="PANTHER" id="PTHR34980:SF2">
    <property type="entry name" value="INNER MEMBRANE PROTEIN YHAH-RELATED"/>
    <property type="match status" value="1"/>
</dbReference>